<keyword evidence="5" id="KW-1185">Reference proteome</keyword>
<dbReference type="RefSeq" id="XP_009548055.1">
    <property type="nucleotide sequence ID" value="XM_009549760.1"/>
</dbReference>
<dbReference type="GO" id="GO:0008270">
    <property type="term" value="F:zinc ion binding"/>
    <property type="evidence" value="ECO:0007669"/>
    <property type="project" value="UniProtKB-KW"/>
</dbReference>
<feature type="compositionally biased region" description="Basic and acidic residues" evidence="2">
    <location>
        <begin position="231"/>
        <end position="246"/>
    </location>
</feature>
<keyword evidence="1" id="KW-0862">Zinc</keyword>
<dbReference type="Proteomes" id="UP000030671">
    <property type="component" value="Unassembled WGS sequence"/>
</dbReference>
<proteinExistence type="predicted"/>
<feature type="region of interest" description="Disordered" evidence="2">
    <location>
        <begin position="1"/>
        <end position="50"/>
    </location>
</feature>
<dbReference type="Gene3D" id="3.30.160.60">
    <property type="entry name" value="Classic Zinc Finger"/>
    <property type="match status" value="1"/>
</dbReference>
<dbReference type="SUPFAM" id="SSF57667">
    <property type="entry name" value="beta-beta-alpha zinc fingers"/>
    <property type="match status" value="1"/>
</dbReference>
<feature type="region of interest" description="Disordered" evidence="2">
    <location>
        <begin position="92"/>
        <end position="118"/>
    </location>
</feature>
<dbReference type="KEGG" id="hir:HETIRDRAFT_321726"/>
<sequence length="246" mass="27594">MLSGSRERAMSPDQFSASPPPRSVAAPTLEAPVPNLNPHTEPPTTPPVFHGLLAMDITDEDVKPIIVDSLTPPKSGPKSSVSIDVAIKARSGLSSAPRPNDRSFLPGPYDPTEDRAPSKSATLAFRRSSLDSCISKSLVPYQGSFSQYPELAKKRRHTLHGTTRYNCNECLVGFRRKADWIRHMENAKAHKSPAFQCDRCKRCYSREDALARHVRVACRSRRSLWEESDVNGEKRERRERKEDRES</sequence>
<feature type="region of interest" description="Disordered" evidence="2">
    <location>
        <begin position="225"/>
        <end position="246"/>
    </location>
</feature>
<gene>
    <name evidence="4" type="ORF">HETIRDRAFT_321726</name>
</gene>
<dbReference type="InterPro" id="IPR013087">
    <property type="entry name" value="Znf_C2H2_type"/>
</dbReference>
<keyword evidence="1" id="KW-0863">Zinc-finger</keyword>
<dbReference type="InterPro" id="IPR036236">
    <property type="entry name" value="Znf_C2H2_sf"/>
</dbReference>
<organism evidence="4 5">
    <name type="scientific">Heterobasidion irregulare (strain TC 32-1)</name>
    <dbReference type="NCBI Taxonomy" id="747525"/>
    <lineage>
        <taxon>Eukaryota</taxon>
        <taxon>Fungi</taxon>
        <taxon>Dikarya</taxon>
        <taxon>Basidiomycota</taxon>
        <taxon>Agaricomycotina</taxon>
        <taxon>Agaricomycetes</taxon>
        <taxon>Russulales</taxon>
        <taxon>Bondarzewiaceae</taxon>
        <taxon>Heterobasidion</taxon>
        <taxon>Heterobasidion annosum species complex</taxon>
    </lineage>
</organism>
<dbReference type="HOGENOM" id="CLU_1267039_0_0_1"/>
<accession>W4K0W2</accession>
<dbReference type="InParanoid" id="W4K0W2"/>
<dbReference type="GeneID" id="20670781"/>
<evidence type="ECO:0000259" key="3">
    <source>
        <dbReference type="PROSITE" id="PS50157"/>
    </source>
</evidence>
<dbReference type="OrthoDB" id="10004641at2759"/>
<reference evidence="4 5" key="1">
    <citation type="journal article" date="2012" name="New Phytol.">
        <title>Insight into trade-off between wood decay and parasitism from the genome of a fungal forest pathogen.</title>
        <authorList>
            <person name="Olson A."/>
            <person name="Aerts A."/>
            <person name="Asiegbu F."/>
            <person name="Belbahri L."/>
            <person name="Bouzid O."/>
            <person name="Broberg A."/>
            <person name="Canback B."/>
            <person name="Coutinho P.M."/>
            <person name="Cullen D."/>
            <person name="Dalman K."/>
            <person name="Deflorio G."/>
            <person name="van Diepen L.T."/>
            <person name="Dunand C."/>
            <person name="Duplessis S."/>
            <person name="Durling M."/>
            <person name="Gonthier P."/>
            <person name="Grimwood J."/>
            <person name="Fossdal C.G."/>
            <person name="Hansson D."/>
            <person name="Henrissat B."/>
            <person name="Hietala A."/>
            <person name="Himmelstrand K."/>
            <person name="Hoffmeister D."/>
            <person name="Hogberg N."/>
            <person name="James T.Y."/>
            <person name="Karlsson M."/>
            <person name="Kohler A."/>
            <person name="Kues U."/>
            <person name="Lee Y.H."/>
            <person name="Lin Y.C."/>
            <person name="Lind M."/>
            <person name="Lindquist E."/>
            <person name="Lombard V."/>
            <person name="Lucas S."/>
            <person name="Lunden K."/>
            <person name="Morin E."/>
            <person name="Murat C."/>
            <person name="Park J."/>
            <person name="Raffaello T."/>
            <person name="Rouze P."/>
            <person name="Salamov A."/>
            <person name="Schmutz J."/>
            <person name="Solheim H."/>
            <person name="Stahlberg J."/>
            <person name="Velez H."/>
            <person name="de Vries R.P."/>
            <person name="Wiebenga A."/>
            <person name="Woodward S."/>
            <person name="Yakovlev I."/>
            <person name="Garbelotto M."/>
            <person name="Martin F."/>
            <person name="Grigoriev I.V."/>
            <person name="Stenlid J."/>
        </authorList>
    </citation>
    <scope>NUCLEOTIDE SEQUENCE [LARGE SCALE GENOMIC DNA]</scope>
    <source>
        <strain evidence="4 5">TC 32-1</strain>
    </source>
</reference>
<feature type="domain" description="C2H2-type" evidence="3">
    <location>
        <begin position="195"/>
        <end position="222"/>
    </location>
</feature>
<evidence type="ECO:0000313" key="5">
    <source>
        <dbReference type="Proteomes" id="UP000030671"/>
    </source>
</evidence>
<dbReference type="EMBL" id="KI925460">
    <property type="protein sequence ID" value="ETW79468.1"/>
    <property type="molecule type" value="Genomic_DNA"/>
</dbReference>
<evidence type="ECO:0000256" key="1">
    <source>
        <dbReference type="PROSITE-ProRule" id="PRU00042"/>
    </source>
</evidence>
<feature type="compositionally biased region" description="Basic and acidic residues" evidence="2">
    <location>
        <begin position="1"/>
        <end position="10"/>
    </location>
</feature>
<dbReference type="Pfam" id="PF00096">
    <property type="entry name" value="zf-C2H2"/>
    <property type="match status" value="1"/>
</dbReference>
<dbReference type="PROSITE" id="PS50157">
    <property type="entry name" value="ZINC_FINGER_C2H2_2"/>
    <property type="match status" value="1"/>
</dbReference>
<keyword evidence="1" id="KW-0479">Metal-binding</keyword>
<protein>
    <recommendedName>
        <fullName evidence="3">C2H2-type domain-containing protein</fullName>
    </recommendedName>
</protein>
<evidence type="ECO:0000313" key="4">
    <source>
        <dbReference type="EMBL" id="ETW79468.1"/>
    </source>
</evidence>
<dbReference type="AlphaFoldDB" id="W4K0W2"/>
<name>W4K0W2_HETIT</name>
<evidence type="ECO:0000256" key="2">
    <source>
        <dbReference type="SAM" id="MobiDB-lite"/>
    </source>
</evidence>